<feature type="region of interest" description="Disordered" evidence="1">
    <location>
        <begin position="45"/>
        <end position="66"/>
    </location>
</feature>
<dbReference type="Proteomes" id="UP001140272">
    <property type="component" value="Unassembled WGS sequence"/>
</dbReference>
<dbReference type="Gene3D" id="3.10.20.90">
    <property type="entry name" value="Phosphatidylinositol 3-kinase Catalytic Subunit, Chain A, domain 1"/>
    <property type="match status" value="1"/>
</dbReference>
<dbReference type="EMBL" id="JACKRN010000007">
    <property type="protein sequence ID" value="MCV7069206.1"/>
    <property type="molecule type" value="Genomic_DNA"/>
</dbReference>
<name>A0A9X3BPF8_9MYCO</name>
<accession>A0A9X3BPF8</accession>
<organism evidence="2 3">
    <name type="scientific">Mycolicibacterium rufum</name>
    <dbReference type="NCBI Taxonomy" id="318424"/>
    <lineage>
        <taxon>Bacteria</taxon>
        <taxon>Bacillati</taxon>
        <taxon>Actinomycetota</taxon>
        <taxon>Actinomycetes</taxon>
        <taxon>Mycobacteriales</taxon>
        <taxon>Mycobacteriaceae</taxon>
        <taxon>Mycolicibacterium</taxon>
    </lineage>
</organism>
<evidence type="ECO:0000256" key="1">
    <source>
        <dbReference type="SAM" id="MobiDB-lite"/>
    </source>
</evidence>
<proteinExistence type="predicted"/>
<dbReference type="InterPro" id="IPR024962">
    <property type="entry name" value="YukD-like"/>
</dbReference>
<dbReference type="Pfam" id="PF08817">
    <property type="entry name" value="YukD"/>
    <property type="match status" value="1"/>
</dbReference>
<sequence>MTDTVCRVAVHAPARQTTVDVVLPAGCPVGVLLPSIVTRCSGTRTRRQNRCGGSWPARAVPPSIHP</sequence>
<comment type="caution">
    <text evidence="2">The sequence shown here is derived from an EMBL/GenBank/DDBJ whole genome shotgun (WGS) entry which is preliminary data.</text>
</comment>
<evidence type="ECO:0000313" key="2">
    <source>
        <dbReference type="EMBL" id="MCV7069206.1"/>
    </source>
</evidence>
<protein>
    <submittedName>
        <fullName evidence="2">Uncharacterized protein</fullName>
    </submittedName>
</protein>
<reference evidence="2" key="1">
    <citation type="submission" date="2020-07" db="EMBL/GenBank/DDBJ databases">
        <authorList>
            <person name="Pettersson B.M.F."/>
            <person name="Behra P.R.K."/>
            <person name="Ramesh M."/>
            <person name="Das S."/>
            <person name="Dasgupta S."/>
            <person name="Kirsebom L.A."/>
        </authorList>
    </citation>
    <scope>NUCLEOTIDE SEQUENCE</scope>
    <source>
        <strain evidence="2">DSM 45406</strain>
    </source>
</reference>
<reference evidence="2" key="2">
    <citation type="journal article" date="2022" name="BMC Genomics">
        <title>Comparative genome analysis of mycobacteria focusing on tRNA and non-coding RNA.</title>
        <authorList>
            <person name="Behra P.R.K."/>
            <person name="Pettersson B.M.F."/>
            <person name="Ramesh M."/>
            <person name="Das S."/>
            <person name="Dasgupta S."/>
            <person name="Kirsebom L.A."/>
        </authorList>
    </citation>
    <scope>NUCLEOTIDE SEQUENCE</scope>
    <source>
        <strain evidence="2">DSM 45406</strain>
    </source>
</reference>
<evidence type="ECO:0000313" key="3">
    <source>
        <dbReference type="Proteomes" id="UP001140272"/>
    </source>
</evidence>
<dbReference type="AlphaFoldDB" id="A0A9X3BPF8"/>
<gene>
    <name evidence="2" type="ORF">H7H73_00355</name>
</gene>